<name>A0A194X110_MOLSC</name>
<sequence>MGCINDLQYWLIVIVIDVLSCSSISISRQQKAEPPSPRKKQTGNPFPLHPTIPLSTSSHRTRSIYISRAHRGSESSGVTSGSILLLIPSLYPFSCLSYRWQSPCLPLPPSPDKDRRQNDFRRDGWERGSKEP</sequence>
<keyword evidence="2" id="KW-0732">Signal</keyword>
<dbReference type="GeneID" id="28825262"/>
<dbReference type="Proteomes" id="UP000070700">
    <property type="component" value="Unassembled WGS sequence"/>
</dbReference>
<keyword evidence="4" id="KW-1185">Reference proteome</keyword>
<dbReference type="RefSeq" id="XP_018067907.1">
    <property type="nucleotide sequence ID" value="XM_018215536.1"/>
</dbReference>
<dbReference type="InParanoid" id="A0A194X110"/>
<gene>
    <name evidence="3" type="ORF">LY89DRAFT_687605</name>
</gene>
<reference evidence="3 4" key="1">
    <citation type="submission" date="2015-10" db="EMBL/GenBank/DDBJ databases">
        <title>Full genome of DAOMC 229536 Phialocephala scopiformis, a fungal endophyte of spruce producing the potent anti-insectan compound rugulosin.</title>
        <authorList>
            <consortium name="DOE Joint Genome Institute"/>
            <person name="Walker A.K."/>
            <person name="Frasz S.L."/>
            <person name="Seifert K.A."/>
            <person name="Miller J.D."/>
            <person name="Mondo S.J."/>
            <person name="Labutti K."/>
            <person name="Lipzen A."/>
            <person name="Dockter R."/>
            <person name="Kennedy M."/>
            <person name="Grigoriev I.V."/>
            <person name="Spatafora J.W."/>
        </authorList>
    </citation>
    <scope>NUCLEOTIDE SEQUENCE [LARGE SCALE GENOMIC DNA]</scope>
    <source>
        <strain evidence="3 4">CBS 120377</strain>
    </source>
</reference>
<proteinExistence type="predicted"/>
<evidence type="ECO:0000313" key="4">
    <source>
        <dbReference type="Proteomes" id="UP000070700"/>
    </source>
</evidence>
<feature type="region of interest" description="Disordered" evidence="1">
    <location>
        <begin position="106"/>
        <end position="132"/>
    </location>
</feature>
<feature type="chain" id="PRO_5008267693" evidence="2">
    <location>
        <begin position="24"/>
        <end position="132"/>
    </location>
</feature>
<dbReference type="EMBL" id="KQ947422">
    <property type="protein sequence ID" value="KUJ13552.1"/>
    <property type="molecule type" value="Genomic_DNA"/>
</dbReference>
<dbReference type="AlphaFoldDB" id="A0A194X110"/>
<evidence type="ECO:0000256" key="2">
    <source>
        <dbReference type="SAM" id="SignalP"/>
    </source>
</evidence>
<evidence type="ECO:0000256" key="1">
    <source>
        <dbReference type="SAM" id="MobiDB-lite"/>
    </source>
</evidence>
<feature type="compositionally biased region" description="Basic and acidic residues" evidence="1">
    <location>
        <begin position="111"/>
        <end position="132"/>
    </location>
</feature>
<feature type="signal peptide" evidence="2">
    <location>
        <begin position="1"/>
        <end position="23"/>
    </location>
</feature>
<evidence type="ECO:0000313" key="3">
    <source>
        <dbReference type="EMBL" id="KUJ13552.1"/>
    </source>
</evidence>
<protein>
    <submittedName>
        <fullName evidence="3">Uncharacterized protein</fullName>
    </submittedName>
</protein>
<feature type="region of interest" description="Disordered" evidence="1">
    <location>
        <begin position="29"/>
        <end position="59"/>
    </location>
</feature>
<organism evidence="3 4">
    <name type="scientific">Mollisia scopiformis</name>
    <name type="common">Conifer needle endophyte fungus</name>
    <name type="synonym">Phialocephala scopiformis</name>
    <dbReference type="NCBI Taxonomy" id="149040"/>
    <lineage>
        <taxon>Eukaryota</taxon>
        <taxon>Fungi</taxon>
        <taxon>Dikarya</taxon>
        <taxon>Ascomycota</taxon>
        <taxon>Pezizomycotina</taxon>
        <taxon>Leotiomycetes</taxon>
        <taxon>Helotiales</taxon>
        <taxon>Mollisiaceae</taxon>
        <taxon>Mollisia</taxon>
    </lineage>
</organism>
<accession>A0A194X110</accession>
<dbReference type="KEGG" id="psco:LY89DRAFT_687605"/>